<dbReference type="PROSITE" id="PS50887">
    <property type="entry name" value="GGDEF"/>
    <property type="match status" value="1"/>
</dbReference>
<evidence type="ECO:0000313" key="5">
    <source>
        <dbReference type="EMBL" id="MBB3997144.1"/>
    </source>
</evidence>
<reference evidence="5 6" key="1">
    <citation type="submission" date="2020-08" db="EMBL/GenBank/DDBJ databases">
        <title>Genomic Encyclopedia of Type Strains, Phase IV (KMG-IV): sequencing the most valuable type-strain genomes for metagenomic binning, comparative biology and taxonomic classification.</title>
        <authorList>
            <person name="Goeker M."/>
        </authorList>
    </citation>
    <scope>NUCLEOTIDE SEQUENCE [LARGE SCALE GENOMIC DNA]</scope>
    <source>
        <strain evidence="5 6">DSM 102238</strain>
    </source>
</reference>
<dbReference type="InterPro" id="IPR000160">
    <property type="entry name" value="GGDEF_dom"/>
</dbReference>
<dbReference type="Pfam" id="PF00990">
    <property type="entry name" value="GGDEF"/>
    <property type="match status" value="1"/>
</dbReference>
<dbReference type="NCBIfam" id="TIGR00254">
    <property type="entry name" value="GGDEF"/>
    <property type="match status" value="1"/>
</dbReference>
<evidence type="ECO:0000313" key="6">
    <source>
        <dbReference type="Proteomes" id="UP000542776"/>
    </source>
</evidence>
<feature type="transmembrane region" description="Helical" evidence="3">
    <location>
        <begin position="57"/>
        <end position="79"/>
    </location>
</feature>
<dbReference type="Gene3D" id="3.30.70.270">
    <property type="match status" value="1"/>
</dbReference>
<evidence type="ECO:0000259" key="4">
    <source>
        <dbReference type="PROSITE" id="PS50887"/>
    </source>
</evidence>
<dbReference type="RefSeq" id="WP_183198375.1">
    <property type="nucleotide sequence ID" value="NZ_JACIEK010000001.1"/>
</dbReference>
<keyword evidence="6" id="KW-1185">Reference proteome</keyword>
<evidence type="ECO:0000256" key="2">
    <source>
        <dbReference type="ARBA" id="ARBA00034247"/>
    </source>
</evidence>
<keyword evidence="3" id="KW-1133">Transmembrane helix</keyword>
<feature type="transmembrane region" description="Helical" evidence="3">
    <location>
        <begin position="91"/>
        <end position="111"/>
    </location>
</feature>
<comment type="caution">
    <text evidence="5">The sequence shown here is derived from an EMBL/GenBank/DDBJ whole genome shotgun (WGS) entry which is preliminary data.</text>
</comment>
<dbReference type="SUPFAM" id="SSF55073">
    <property type="entry name" value="Nucleotide cyclase"/>
    <property type="match status" value="1"/>
</dbReference>
<feature type="domain" description="GGDEF" evidence="4">
    <location>
        <begin position="242"/>
        <end position="375"/>
    </location>
</feature>
<evidence type="ECO:0000256" key="3">
    <source>
        <dbReference type="SAM" id="Phobius"/>
    </source>
</evidence>
<dbReference type="InterPro" id="IPR043128">
    <property type="entry name" value="Rev_trsase/Diguanyl_cyclase"/>
</dbReference>
<organism evidence="5 6">
    <name type="scientific">Aureimonas pseudogalii</name>
    <dbReference type="NCBI Taxonomy" id="1744844"/>
    <lineage>
        <taxon>Bacteria</taxon>
        <taxon>Pseudomonadati</taxon>
        <taxon>Pseudomonadota</taxon>
        <taxon>Alphaproteobacteria</taxon>
        <taxon>Hyphomicrobiales</taxon>
        <taxon>Aurantimonadaceae</taxon>
        <taxon>Aureimonas</taxon>
    </lineage>
</organism>
<dbReference type="InterPro" id="IPR029787">
    <property type="entry name" value="Nucleotide_cyclase"/>
</dbReference>
<feature type="transmembrane region" description="Helical" evidence="3">
    <location>
        <begin position="184"/>
        <end position="205"/>
    </location>
</feature>
<comment type="catalytic activity">
    <reaction evidence="2">
        <text>2 GTP = 3',3'-c-di-GMP + 2 diphosphate</text>
        <dbReference type="Rhea" id="RHEA:24898"/>
        <dbReference type="ChEBI" id="CHEBI:33019"/>
        <dbReference type="ChEBI" id="CHEBI:37565"/>
        <dbReference type="ChEBI" id="CHEBI:58805"/>
        <dbReference type="EC" id="2.7.7.65"/>
    </reaction>
</comment>
<dbReference type="InterPro" id="IPR050469">
    <property type="entry name" value="Diguanylate_Cyclase"/>
</dbReference>
<keyword evidence="3" id="KW-0472">Membrane</keyword>
<proteinExistence type="predicted"/>
<dbReference type="SMART" id="SM00267">
    <property type="entry name" value="GGDEF"/>
    <property type="match status" value="1"/>
</dbReference>
<name>A0A7W6H4J3_9HYPH</name>
<feature type="transmembrane region" description="Helical" evidence="3">
    <location>
        <begin position="34"/>
        <end position="51"/>
    </location>
</feature>
<dbReference type="AlphaFoldDB" id="A0A7W6H4J3"/>
<feature type="transmembrane region" description="Helical" evidence="3">
    <location>
        <begin position="6"/>
        <end position="22"/>
    </location>
</feature>
<dbReference type="PANTHER" id="PTHR45138">
    <property type="entry name" value="REGULATORY COMPONENTS OF SENSORY TRANSDUCTION SYSTEM"/>
    <property type="match status" value="1"/>
</dbReference>
<dbReference type="EMBL" id="JACIEK010000001">
    <property type="protein sequence ID" value="MBB3997144.1"/>
    <property type="molecule type" value="Genomic_DNA"/>
</dbReference>
<gene>
    <name evidence="5" type="ORF">GGR04_000965</name>
</gene>
<keyword evidence="3" id="KW-0812">Transmembrane</keyword>
<dbReference type="PANTHER" id="PTHR45138:SF9">
    <property type="entry name" value="DIGUANYLATE CYCLASE DGCM-RELATED"/>
    <property type="match status" value="1"/>
</dbReference>
<dbReference type="EC" id="2.7.7.65" evidence="1"/>
<dbReference type="FunFam" id="3.30.70.270:FF:000001">
    <property type="entry name" value="Diguanylate cyclase domain protein"/>
    <property type="match status" value="1"/>
</dbReference>
<accession>A0A7W6H4J3</accession>
<dbReference type="CDD" id="cd01949">
    <property type="entry name" value="GGDEF"/>
    <property type="match status" value="1"/>
</dbReference>
<dbReference type="Proteomes" id="UP000542776">
    <property type="component" value="Unassembled WGS sequence"/>
</dbReference>
<evidence type="ECO:0000256" key="1">
    <source>
        <dbReference type="ARBA" id="ARBA00012528"/>
    </source>
</evidence>
<dbReference type="GO" id="GO:0052621">
    <property type="term" value="F:diguanylate cyclase activity"/>
    <property type="evidence" value="ECO:0007669"/>
    <property type="project" value="UniProtKB-EC"/>
</dbReference>
<protein>
    <recommendedName>
        <fullName evidence="1">diguanylate cyclase</fullName>
        <ecNumber evidence="1">2.7.7.65</ecNumber>
    </recommendedName>
</protein>
<sequence length="376" mass="39845">MGDGFAWTIPLIQMGFGVLFLAAHRAGGAREARAWGIGFCLTAGAFAVPALEPVVPIEGIAVAADVLFAVSFFHYADAIRLRYGGPPLRRARIVLLALSIAAPVSGVLVLQSLQAELLASDVTCAGQLALALVLVPAWPRAWIDRAMIAVSWVTVLDNLMRTASIPLTAFGATFSSFLATDYGYLMQASAMLTGFTFALLALVAVTTDMLVRYRLDAETDPLTGLLNRRGLEAEAATPSANGRVSVVSCDLDHFKRVNDTWGHEAGDRVLVAFARLIRAVLPPQGVAARVGGEEFVLYLPNQTADGARSVAAALRSAMAAHDWTPTGIEGRQAASFGLATGLRPAETLQDLVQRADANLYEAKRCGRDQIKGALAA</sequence>